<gene>
    <name evidence="1" type="ORF">HMPREF0682_2118</name>
</gene>
<dbReference type="Gene3D" id="3.40.190.10">
    <property type="entry name" value="Periplasmic binding protein-like II"/>
    <property type="match status" value="1"/>
</dbReference>
<dbReference type="EMBL" id="ACVN02000161">
    <property type="protein sequence ID" value="ERK56204.1"/>
    <property type="molecule type" value="Genomic_DNA"/>
</dbReference>
<keyword evidence="2" id="KW-1185">Reference proteome</keyword>
<dbReference type="RefSeq" id="WP_021797394.1">
    <property type="nucleotide sequence ID" value="NZ_ACVN02000161.1"/>
</dbReference>
<dbReference type="AlphaFoldDB" id="U2QJ11"/>
<dbReference type="GeneID" id="95361180"/>
<dbReference type="Proteomes" id="UP000017052">
    <property type="component" value="Unassembled WGS sequence"/>
</dbReference>
<accession>U2QJ11</accession>
<evidence type="ECO:0000313" key="1">
    <source>
        <dbReference type="EMBL" id="ERK56204.1"/>
    </source>
</evidence>
<comment type="caution">
    <text evidence="1">The sequence shown here is derived from an EMBL/GenBank/DDBJ whole genome shotgun (WGS) entry which is preliminary data.</text>
</comment>
<protein>
    <submittedName>
        <fullName evidence="1">Uncharacterized protein</fullName>
    </submittedName>
</protein>
<proteinExistence type="predicted"/>
<organism evidence="1 2">
    <name type="scientific">Propionibacterium acidifaciens F0233</name>
    <dbReference type="NCBI Taxonomy" id="553198"/>
    <lineage>
        <taxon>Bacteria</taxon>
        <taxon>Bacillati</taxon>
        <taxon>Actinomycetota</taxon>
        <taxon>Actinomycetes</taxon>
        <taxon>Propionibacteriales</taxon>
        <taxon>Propionibacteriaceae</taxon>
        <taxon>Propionibacterium</taxon>
    </lineage>
</organism>
<reference evidence="1" key="1">
    <citation type="submission" date="2013-08" db="EMBL/GenBank/DDBJ databases">
        <authorList>
            <person name="Durkin A.S."/>
            <person name="Haft D.R."/>
            <person name="McCorrison J."/>
            <person name="Torralba M."/>
            <person name="Gillis M."/>
            <person name="Haft D.H."/>
            <person name="Methe B."/>
            <person name="Sutton G."/>
            <person name="Nelson K.E."/>
        </authorList>
    </citation>
    <scope>NUCLEOTIDE SEQUENCE [LARGE SCALE GENOMIC DNA]</scope>
    <source>
        <strain evidence="1">F0233</strain>
    </source>
</reference>
<name>U2QJ11_9ACTN</name>
<sequence>MDAAIVGQVIPRLQQQMVPAARCRDGLADFYERLAVLNPDVIGGRVPDDAFFLADPRG</sequence>
<evidence type="ECO:0000313" key="2">
    <source>
        <dbReference type="Proteomes" id="UP000017052"/>
    </source>
</evidence>